<dbReference type="PANTHER" id="PTHR38342">
    <property type="entry name" value="SLR5037 PROTEIN"/>
    <property type="match status" value="1"/>
</dbReference>
<dbReference type="InterPro" id="IPR005180">
    <property type="entry name" value="DUF302"/>
</dbReference>
<gene>
    <name evidence="2" type="ORF">NOR51B_443</name>
</gene>
<evidence type="ECO:0000313" key="2">
    <source>
        <dbReference type="EMBL" id="EED34506.1"/>
    </source>
</evidence>
<dbReference type="SUPFAM" id="SSF103247">
    <property type="entry name" value="TT1751-like"/>
    <property type="match status" value="1"/>
</dbReference>
<dbReference type="Gene3D" id="3.30.310.70">
    <property type="entry name" value="TT1751-like domain"/>
    <property type="match status" value="1"/>
</dbReference>
<accession>B8KXR9</accession>
<evidence type="ECO:0000313" key="3">
    <source>
        <dbReference type="Proteomes" id="UP000004699"/>
    </source>
</evidence>
<keyword evidence="3" id="KW-1185">Reference proteome</keyword>
<proteinExistence type="predicted"/>
<feature type="domain" description="DUF302" evidence="1">
    <location>
        <begin position="64"/>
        <end position="126"/>
    </location>
</feature>
<dbReference type="Proteomes" id="UP000004699">
    <property type="component" value="Unassembled WGS sequence"/>
</dbReference>
<dbReference type="AlphaFoldDB" id="B8KXR9"/>
<dbReference type="HOGENOM" id="CLU_116237_1_1_6"/>
<dbReference type="EMBL" id="DS999411">
    <property type="protein sequence ID" value="EED34506.1"/>
    <property type="molecule type" value="Genomic_DNA"/>
</dbReference>
<evidence type="ECO:0000259" key="1">
    <source>
        <dbReference type="Pfam" id="PF03625"/>
    </source>
</evidence>
<dbReference type="PANTHER" id="PTHR38342:SF2">
    <property type="entry name" value="INNER MEMBRANE OR EXPORTED"/>
    <property type="match status" value="1"/>
</dbReference>
<sequence length="158" mass="16757">MPIAEEPSFMRHLPILILIILLTAGAPLSASELIEKNSPHAVATVVARLTTAIEDAGATVFAIIDHTAGARSVGIDLPAAQVLVFGNPRLGTPAMQDNIRTGLDLPLRVLVYSDENGDTKVAYHAPDELAEDHQLPADSAYLRKMTGALDKLTTLAAE</sequence>
<dbReference type="InterPro" id="IPR035923">
    <property type="entry name" value="TT1751-like_sf"/>
</dbReference>
<name>B8KXR9_9GAMM</name>
<reference evidence="3" key="1">
    <citation type="journal article" date="2013" name="BMC Microbiol.">
        <title>Taxonomy and evolution of bacteriochlorophyll a-containing members of the OM60/NOR5 clade of marine gammaproteobacteria: description of Luminiphilus syltensis gen. nov., sp. nov., reclassification of Haliea rubra as Pseudohaliea rubra gen. nov., comb. nov., and emendation of Chromatocurvus halotolerans.</title>
        <authorList>
            <person name="Spring S."/>
            <person name="Riedel T."/>
            <person name="Sproer C."/>
            <person name="Yan S."/>
            <person name="Harder J."/>
            <person name="Fuchs B.M."/>
        </authorList>
    </citation>
    <scope>NUCLEOTIDE SEQUENCE [LARGE SCALE GENOMIC DNA]</scope>
    <source>
        <strain evidence="3">NOR51-B</strain>
    </source>
</reference>
<dbReference type="CDD" id="cd14797">
    <property type="entry name" value="DUF302"/>
    <property type="match status" value="1"/>
</dbReference>
<dbReference type="Pfam" id="PF03625">
    <property type="entry name" value="DUF302"/>
    <property type="match status" value="1"/>
</dbReference>
<organism evidence="2 3">
    <name type="scientific">Luminiphilus syltensis NOR5-1B</name>
    <dbReference type="NCBI Taxonomy" id="565045"/>
    <lineage>
        <taxon>Bacteria</taxon>
        <taxon>Pseudomonadati</taxon>
        <taxon>Pseudomonadota</taxon>
        <taxon>Gammaproteobacteria</taxon>
        <taxon>Cellvibrionales</taxon>
        <taxon>Halieaceae</taxon>
        <taxon>Luminiphilus</taxon>
    </lineage>
</organism>
<dbReference type="eggNOG" id="COG3439">
    <property type="taxonomic scope" value="Bacteria"/>
</dbReference>
<protein>
    <submittedName>
        <fullName evidence="2">Conserved domain protein</fullName>
    </submittedName>
</protein>